<comment type="caution">
    <text evidence="2">The sequence shown here is derived from an EMBL/GenBank/DDBJ whole genome shotgun (WGS) entry which is preliminary data.</text>
</comment>
<protein>
    <submittedName>
        <fullName evidence="2">ABC transporter substrate-binding protein</fullName>
    </submittedName>
</protein>
<dbReference type="PROSITE" id="PS51257">
    <property type="entry name" value="PROKAR_LIPOPROTEIN"/>
    <property type="match status" value="1"/>
</dbReference>
<accession>A0ABV5VYU9</accession>
<sequence length="442" mass="49275">MTRKWTTALLLGTIAAVAAGCGSNSNVPAAGSDKPAEQKKEPVELTVFFPYAADWPEKDFMETFGQPIMNKFSNVTIRFLAGGKVEELIAAGQTIDIIYASTGATPPFLIEPKLQYDITPQIQKFKYDLTRIEPTMLDTARQMAGGQGLYGLPVYTPPSAIYYNKDIFNKFGVAYPKDGITWDELFELTKSLTRSEGGVNYTGLGSSYAHLGLLNQFSVPFVKTDTKTSAFDTDPRWKSITENLLRFYTLPGYAHIKSTQISEPHERNRFFKDRTEGMFLALTALHSSQEVGDMNWDLASFPVFKELPDTGPQAYPTYFYVTSMSKHKDQAFEAIAYLTSDEYQLKKAKEGKFLPTLSDKSIRAKFGQDNPMYAGKNVKALQPDKYAKAGSVNKYNGSNLGEYNTVMRDILFNNKDVNTSLRESAERINKKIIEADTAAGAK</sequence>
<keyword evidence="1" id="KW-0732">Signal</keyword>
<name>A0ABV5VYU9_9BACL</name>
<reference evidence="2 3" key="1">
    <citation type="submission" date="2024-09" db="EMBL/GenBank/DDBJ databases">
        <authorList>
            <person name="Sun Q."/>
            <person name="Mori K."/>
        </authorList>
    </citation>
    <scope>NUCLEOTIDE SEQUENCE [LARGE SCALE GENOMIC DNA]</scope>
    <source>
        <strain evidence="2 3">JCM 12520</strain>
    </source>
</reference>
<dbReference type="SUPFAM" id="SSF53850">
    <property type="entry name" value="Periplasmic binding protein-like II"/>
    <property type="match status" value="1"/>
</dbReference>
<feature type="signal peptide" evidence="1">
    <location>
        <begin position="1"/>
        <end position="19"/>
    </location>
</feature>
<dbReference type="RefSeq" id="WP_344901607.1">
    <property type="nucleotide sequence ID" value="NZ_BAAAYO010000001.1"/>
</dbReference>
<dbReference type="PANTHER" id="PTHR43649:SF12">
    <property type="entry name" value="DIACETYLCHITOBIOSE BINDING PROTEIN DASA"/>
    <property type="match status" value="1"/>
</dbReference>
<evidence type="ECO:0000313" key="2">
    <source>
        <dbReference type="EMBL" id="MFB9753367.1"/>
    </source>
</evidence>
<feature type="chain" id="PRO_5045061248" evidence="1">
    <location>
        <begin position="20"/>
        <end position="442"/>
    </location>
</feature>
<dbReference type="EMBL" id="JBHMAG010000012">
    <property type="protein sequence ID" value="MFB9753367.1"/>
    <property type="molecule type" value="Genomic_DNA"/>
</dbReference>
<dbReference type="Pfam" id="PF01547">
    <property type="entry name" value="SBP_bac_1"/>
    <property type="match status" value="1"/>
</dbReference>
<dbReference type="PANTHER" id="PTHR43649">
    <property type="entry name" value="ARABINOSE-BINDING PROTEIN-RELATED"/>
    <property type="match status" value="1"/>
</dbReference>
<dbReference type="InterPro" id="IPR006059">
    <property type="entry name" value="SBP"/>
</dbReference>
<keyword evidence="3" id="KW-1185">Reference proteome</keyword>
<evidence type="ECO:0000256" key="1">
    <source>
        <dbReference type="SAM" id="SignalP"/>
    </source>
</evidence>
<dbReference type="Proteomes" id="UP001589619">
    <property type="component" value="Unassembled WGS sequence"/>
</dbReference>
<proteinExistence type="predicted"/>
<gene>
    <name evidence="2" type="ORF">ACFFNY_17520</name>
</gene>
<dbReference type="Gene3D" id="3.40.190.10">
    <property type="entry name" value="Periplasmic binding protein-like II"/>
    <property type="match status" value="1"/>
</dbReference>
<organism evidence="2 3">
    <name type="scientific">Paenibacillus hodogayensis</name>
    <dbReference type="NCBI Taxonomy" id="279208"/>
    <lineage>
        <taxon>Bacteria</taxon>
        <taxon>Bacillati</taxon>
        <taxon>Bacillota</taxon>
        <taxon>Bacilli</taxon>
        <taxon>Bacillales</taxon>
        <taxon>Paenibacillaceae</taxon>
        <taxon>Paenibacillus</taxon>
    </lineage>
</organism>
<evidence type="ECO:0000313" key="3">
    <source>
        <dbReference type="Proteomes" id="UP001589619"/>
    </source>
</evidence>
<dbReference type="InterPro" id="IPR050490">
    <property type="entry name" value="Bact_solute-bd_prot1"/>
</dbReference>